<keyword evidence="2" id="KW-0238">DNA-binding</keyword>
<dbReference type="SUPFAM" id="SSF100950">
    <property type="entry name" value="NagB/RpiA/CoA transferase-like"/>
    <property type="match status" value="1"/>
</dbReference>
<comment type="caution">
    <text evidence="5">The sequence shown here is derived from an EMBL/GenBank/DDBJ whole genome shotgun (WGS) entry which is preliminary data.</text>
</comment>
<dbReference type="Gene3D" id="1.10.10.10">
    <property type="entry name" value="Winged helix-like DNA-binding domain superfamily/Winged helix DNA-binding domain"/>
    <property type="match status" value="1"/>
</dbReference>
<dbReference type="InterPro" id="IPR036390">
    <property type="entry name" value="WH_DNA-bd_sf"/>
</dbReference>
<dbReference type="SMART" id="SM00420">
    <property type="entry name" value="HTH_DEOR"/>
    <property type="match status" value="1"/>
</dbReference>
<evidence type="ECO:0000313" key="5">
    <source>
        <dbReference type="EMBL" id="HIU48787.1"/>
    </source>
</evidence>
<dbReference type="Pfam" id="PF00455">
    <property type="entry name" value="DeoRC"/>
    <property type="match status" value="1"/>
</dbReference>
<keyword evidence="3" id="KW-0804">Transcription</keyword>
<gene>
    <name evidence="5" type="ORF">IAB04_05440</name>
</gene>
<sequence length="252" mass="27978">MLYTERAELIMQQLQLQSTVKVAELSRLLHVSVDTVRRDLKAMEQQGLIKYVHGGACLPESMASFQNFTGREIVHSDLKREAARKALAFIKEGDVIALNSGTTNTVLSQELVTLDKKITVVTNNYAAINVLMQSNFIHLIAVGGIVDALERSTYGTACEQEFGQYFPDIAFLSINAVNYNDGFTDFRFNEIGIIELLAKTAKQVIAVMDSSKLGKCSKKNILSNAQVHTVVMDGNVSDEIRKKYKKRGITII</sequence>
<reference evidence="5" key="1">
    <citation type="submission" date="2020-10" db="EMBL/GenBank/DDBJ databases">
        <authorList>
            <person name="Gilroy R."/>
        </authorList>
    </citation>
    <scope>NUCLEOTIDE SEQUENCE</scope>
    <source>
        <strain evidence="5">ChiSjej4B22-9803</strain>
    </source>
</reference>
<dbReference type="InterPro" id="IPR014036">
    <property type="entry name" value="DeoR-like_C"/>
</dbReference>
<evidence type="ECO:0000256" key="2">
    <source>
        <dbReference type="ARBA" id="ARBA00023125"/>
    </source>
</evidence>
<dbReference type="Gene3D" id="3.40.50.1360">
    <property type="match status" value="1"/>
</dbReference>
<organism evidence="5 6">
    <name type="scientific">Candidatus Avimonoglobus intestinipullorum</name>
    <dbReference type="NCBI Taxonomy" id="2840699"/>
    <lineage>
        <taxon>Bacteria</taxon>
        <taxon>Bacillati</taxon>
        <taxon>Bacillota</taxon>
        <taxon>Clostridia</taxon>
        <taxon>Eubacteriales</taxon>
        <taxon>Candidatus Avimonoglobus</taxon>
    </lineage>
</organism>
<dbReference type="Pfam" id="PF08220">
    <property type="entry name" value="HTH_DeoR"/>
    <property type="match status" value="1"/>
</dbReference>
<evidence type="ECO:0000259" key="4">
    <source>
        <dbReference type="PROSITE" id="PS51000"/>
    </source>
</evidence>
<dbReference type="InterPro" id="IPR001034">
    <property type="entry name" value="DeoR_HTH"/>
</dbReference>
<dbReference type="PROSITE" id="PS51000">
    <property type="entry name" value="HTH_DEOR_2"/>
    <property type="match status" value="1"/>
</dbReference>
<dbReference type="AlphaFoldDB" id="A0A9D1S6X6"/>
<dbReference type="SUPFAM" id="SSF46785">
    <property type="entry name" value="Winged helix' DNA-binding domain"/>
    <property type="match status" value="1"/>
</dbReference>
<feature type="domain" description="HTH deoR-type" evidence="4">
    <location>
        <begin position="3"/>
        <end position="58"/>
    </location>
</feature>
<dbReference type="Proteomes" id="UP000824111">
    <property type="component" value="Unassembled WGS sequence"/>
</dbReference>
<dbReference type="InterPro" id="IPR050313">
    <property type="entry name" value="Carb_Metab_HTH_regulators"/>
</dbReference>
<dbReference type="PANTHER" id="PTHR30363:SF44">
    <property type="entry name" value="AGA OPERON TRANSCRIPTIONAL REPRESSOR-RELATED"/>
    <property type="match status" value="1"/>
</dbReference>
<name>A0A9D1S6X6_9FIRM</name>
<dbReference type="GO" id="GO:0003677">
    <property type="term" value="F:DNA binding"/>
    <property type="evidence" value="ECO:0007669"/>
    <property type="project" value="UniProtKB-KW"/>
</dbReference>
<evidence type="ECO:0000313" key="6">
    <source>
        <dbReference type="Proteomes" id="UP000824111"/>
    </source>
</evidence>
<dbReference type="PANTHER" id="PTHR30363">
    <property type="entry name" value="HTH-TYPE TRANSCRIPTIONAL REGULATOR SRLR-RELATED"/>
    <property type="match status" value="1"/>
</dbReference>
<evidence type="ECO:0000256" key="3">
    <source>
        <dbReference type="ARBA" id="ARBA00023163"/>
    </source>
</evidence>
<evidence type="ECO:0000256" key="1">
    <source>
        <dbReference type="ARBA" id="ARBA00023015"/>
    </source>
</evidence>
<keyword evidence="1" id="KW-0805">Transcription regulation</keyword>
<protein>
    <submittedName>
        <fullName evidence="5">DeoR/GlpR transcriptional regulator</fullName>
    </submittedName>
</protein>
<dbReference type="InterPro" id="IPR018356">
    <property type="entry name" value="Tscrpt_reg_HTH_DeoR_CS"/>
</dbReference>
<proteinExistence type="predicted"/>
<dbReference type="EMBL" id="DVND01000142">
    <property type="protein sequence ID" value="HIU48787.1"/>
    <property type="molecule type" value="Genomic_DNA"/>
</dbReference>
<dbReference type="GO" id="GO:0003700">
    <property type="term" value="F:DNA-binding transcription factor activity"/>
    <property type="evidence" value="ECO:0007669"/>
    <property type="project" value="InterPro"/>
</dbReference>
<dbReference type="SMART" id="SM01134">
    <property type="entry name" value="DeoRC"/>
    <property type="match status" value="1"/>
</dbReference>
<dbReference type="InterPro" id="IPR036388">
    <property type="entry name" value="WH-like_DNA-bd_sf"/>
</dbReference>
<accession>A0A9D1S6X6</accession>
<dbReference type="PROSITE" id="PS00894">
    <property type="entry name" value="HTH_DEOR_1"/>
    <property type="match status" value="1"/>
</dbReference>
<dbReference type="InterPro" id="IPR037171">
    <property type="entry name" value="NagB/RpiA_transferase-like"/>
</dbReference>
<dbReference type="PRINTS" id="PR00037">
    <property type="entry name" value="HTHLACR"/>
</dbReference>
<reference evidence="5" key="2">
    <citation type="journal article" date="2021" name="PeerJ">
        <title>Extensive microbial diversity within the chicken gut microbiome revealed by metagenomics and culture.</title>
        <authorList>
            <person name="Gilroy R."/>
            <person name="Ravi A."/>
            <person name="Getino M."/>
            <person name="Pursley I."/>
            <person name="Horton D.L."/>
            <person name="Alikhan N.F."/>
            <person name="Baker D."/>
            <person name="Gharbi K."/>
            <person name="Hall N."/>
            <person name="Watson M."/>
            <person name="Adriaenssens E.M."/>
            <person name="Foster-Nyarko E."/>
            <person name="Jarju S."/>
            <person name="Secka A."/>
            <person name="Antonio M."/>
            <person name="Oren A."/>
            <person name="Chaudhuri R.R."/>
            <person name="La Ragione R."/>
            <person name="Hildebrand F."/>
            <person name="Pallen M.J."/>
        </authorList>
    </citation>
    <scope>NUCLEOTIDE SEQUENCE</scope>
    <source>
        <strain evidence="5">ChiSjej4B22-9803</strain>
    </source>
</reference>